<proteinExistence type="predicted"/>
<dbReference type="SUPFAM" id="SSF52091">
    <property type="entry name" value="SpoIIaa-like"/>
    <property type="match status" value="1"/>
</dbReference>
<dbReference type="EMBL" id="FNZF01000005">
    <property type="protein sequence ID" value="SEJ69345.1"/>
    <property type="molecule type" value="Genomic_DNA"/>
</dbReference>
<dbReference type="PANTHER" id="PTHR33745">
    <property type="entry name" value="RSBT ANTAGONIST PROTEIN RSBS-RELATED"/>
    <property type="match status" value="1"/>
</dbReference>
<dbReference type="InterPro" id="IPR036513">
    <property type="entry name" value="STAS_dom_sf"/>
</dbReference>
<reference evidence="4" key="1">
    <citation type="submission" date="2016-10" db="EMBL/GenBank/DDBJ databases">
        <authorList>
            <person name="Varghese N."/>
            <person name="Submissions S."/>
        </authorList>
    </citation>
    <scope>NUCLEOTIDE SEQUENCE [LARGE SCALE GENOMIC DNA]</scope>
    <source>
        <strain evidence="4">CGMCC 1.6763</strain>
    </source>
</reference>
<dbReference type="STRING" id="426757.SAMN04488127_2517"/>
<keyword evidence="1" id="KW-0597">Phosphoprotein</keyword>
<dbReference type="Proteomes" id="UP000199200">
    <property type="component" value="Unassembled WGS sequence"/>
</dbReference>
<sequence>MKTVNDRLYDYLLENAENMTDEWLSKRDFKIGSVYSAAADDQEVETLRKQNRLTIRSIATRLSGQAGHFEVLKKKWAELVAESRIRSNTPIHEVFDAVMRFRTIYWTYIERFIRGNNDEVIRADVLRWGSGMNEAFDELFHEFSRAYHEMTEERLMAQQALIKEIGTPVIKIDRERGILPVIGDIDTDRAMVLKTAVPERCSELDIIHLFIDLSGVTVIDTMVAQQMYELTQILSLLGIRSTVTGIRPEIAQTSVHLGIDFSRIRTYGSLRQALLEAAVTEE</sequence>
<protein>
    <submittedName>
        <fullName evidence="3">RsbT co-antagonist protein RsbR</fullName>
    </submittedName>
</protein>
<gene>
    <name evidence="3" type="ORF">SAMN04488127_2517</name>
</gene>
<dbReference type="Pfam" id="PF14361">
    <property type="entry name" value="RsbRD_N"/>
    <property type="match status" value="1"/>
</dbReference>
<keyword evidence="4" id="KW-1185">Reference proteome</keyword>
<evidence type="ECO:0000313" key="4">
    <source>
        <dbReference type="Proteomes" id="UP000199200"/>
    </source>
</evidence>
<dbReference type="InterPro" id="IPR051932">
    <property type="entry name" value="Bact_StressResp_Reg"/>
</dbReference>
<feature type="domain" description="STAS" evidence="2">
    <location>
        <begin position="178"/>
        <end position="277"/>
    </location>
</feature>
<dbReference type="CDD" id="cd07041">
    <property type="entry name" value="STAS_RsbR_RsbS_like"/>
    <property type="match status" value="1"/>
</dbReference>
<dbReference type="InterPro" id="IPR002645">
    <property type="entry name" value="STAS_dom"/>
</dbReference>
<dbReference type="PANTHER" id="PTHR33745:SF3">
    <property type="entry name" value="RSBT CO-ANTAGONIST PROTEIN RSBRC"/>
    <property type="match status" value="1"/>
</dbReference>
<evidence type="ECO:0000259" key="2">
    <source>
        <dbReference type="PROSITE" id="PS50801"/>
    </source>
</evidence>
<dbReference type="Gene3D" id="3.30.750.24">
    <property type="entry name" value="STAS domain"/>
    <property type="match status" value="1"/>
</dbReference>
<evidence type="ECO:0000256" key="1">
    <source>
        <dbReference type="ARBA" id="ARBA00022553"/>
    </source>
</evidence>
<organism evidence="3 4">
    <name type="scientific">Bhargavaea ginsengi</name>
    <dbReference type="NCBI Taxonomy" id="426757"/>
    <lineage>
        <taxon>Bacteria</taxon>
        <taxon>Bacillati</taxon>
        <taxon>Bacillota</taxon>
        <taxon>Bacilli</taxon>
        <taxon>Bacillales</taxon>
        <taxon>Caryophanaceae</taxon>
        <taxon>Bhargavaea</taxon>
    </lineage>
</organism>
<dbReference type="OrthoDB" id="9800154at2"/>
<dbReference type="RefSeq" id="WP_092054845.1">
    <property type="nucleotide sequence ID" value="NZ_FNZF01000005.1"/>
</dbReference>
<dbReference type="InterPro" id="IPR025751">
    <property type="entry name" value="RsbRD_N_dom"/>
</dbReference>
<accession>A0A1H7B7H0</accession>
<dbReference type="AlphaFoldDB" id="A0A1H7B7H0"/>
<name>A0A1H7B7H0_9BACL</name>
<dbReference type="Pfam" id="PF01740">
    <property type="entry name" value="STAS"/>
    <property type="match status" value="1"/>
</dbReference>
<dbReference type="PROSITE" id="PS50801">
    <property type="entry name" value="STAS"/>
    <property type="match status" value="1"/>
</dbReference>
<evidence type="ECO:0000313" key="3">
    <source>
        <dbReference type="EMBL" id="SEJ69345.1"/>
    </source>
</evidence>